<dbReference type="EMBL" id="JAGMUV010000020">
    <property type="protein sequence ID" value="KAH7126146.1"/>
    <property type="molecule type" value="Genomic_DNA"/>
</dbReference>
<reference evidence="2" key="1">
    <citation type="journal article" date="2021" name="Nat. Commun.">
        <title>Genetic determinants of endophytism in the Arabidopsis root mycobiome.</title>
        <authorList>
            <person name="Mesny F."/>
            <person name="Miyauchi S."/>
            <person name="Thiergart T."/>
            <person name="Pickel B."/>
            <person name="Atanasova L."/>
            <person name="Karlsson M."/>
            <person name="Huettel B."/>
            <person name="Barry K.W."/>
            <person name="Haridas S."/>
            <person name="Chen C."/>
            <person name="Bauer D."/>
            <person name="Andreopoulos W."/>
            <person name="Pangilinan J."/>
            <person name="LaButti K."/>
            <person name="Riley R."/>
            <person name="Lipzen A."/>
            <person name="Clum A."/>
            <person name="Drula E."/>
            <person name="Henrissat B."/>
            <person name="Kohler A."/>
            <person name="Grigoriev I.V."/>
            <person name="Martin F.M."/>
            <person name="Hacquard S."/>
        </authorList>
    </citation>
    <scope>NUCLEOTIDE SEQUENCE</scope>
    <source>
        <strain evidence="2">MPI-CAGE-AT-0147</strain>
    </source>
</reference>
<proteinExistence type="predicted"/>
<accession>A0A9P9DX91</accession>
<evidence type="ECO:0000313" key="2">
    <source>
        <dbReference type="EMBL" id="KAH7126146.1"/>
    </source>
</evidence>
<sequence>MIGNLLLSGALIVAGVNAAVLSPRQLYERAGTCNRDNLFRCFIDTRYSVQASDFCSGLSPFATTVATTTATTTEIAHAEITVDGSTSIVTSTTTIFTQTIPTSTTTLTLAAGTVAKRDATASPPKCMTNGVTYPASRITSACSCIDVPASTISVTATLSTETVTQTEVSTITATPVVTSWETILTATTGGVHTATVGPPSTVNRIVNGNFETGNADGWKLEPESWQGAMSSWNAAPSSGSWSFVVTSSGDSLGSLRQVQPIYLEAGQYVLTIYSNLLLFPQSTAGWGAAAVFEILNPTTGTNTTLTLNVGVKKVMDKKFVVYFTRSVVITEEAAGFNNVAIRYITNSPPVVAIDGISLEKA</sequence>
<evidence type="ECO:0000256" key="1">
    <source>
        <dbReference type="SAM" id="SignalP"/>
    </source>
</evidence>
<dbReference type="Gene3D" id="2.60.120.260">
    <property type="entry name" value="Galactose-binding domain-like"/>
    <property type="match status" value="1"/>
</dbReference>
<protein>
    <submittedName>
        <fullName evidence="2">Uncharacterized protein</fullName>
    </submittedName>
</protein>
<evidence type="ECO:0000313" key="3">
    <source>
        <dbReference type="Proteomes" id="UP000738349"/>
    </source>
</evidence>
<gene>
    <name evidence="2" type="ORF">EDB81DRAFT_951507</name>
</gene>
<feature type="chain" id="PRO_5040213875" evidence="1">
    <location>
        <begin position="19"/>
        <end position="361"/>
    </location>
</feature>
<dbReference type="AlphaFoldDB" id="A0A9P9DX91"/>
<name>A0A9P9DX91_9HYPO</name>
<feature type="signal peptide" evidence="1">
    <location>
        <begin position="1"/>
        <end position="18"/>
    </location>
</feature>
<keyword evidence="1" id="KW-0732">Signal</keyword>
<organism evidence="2 3">
    <name type="scientific">Dactylonectria macrodidyma</name>
    <dbReference type="NCBI Taxonomy" id="307937"/>
    <lineage>
        <taxon>Eukaryota</taxon>
        <taxon>Fungi</taxon>
        <taxon>Dikarya</taxon>
        <taxon>Ascomycota</taxon>
        <taxon>Pezizomycotina</taxon>
        <taxon>Sordariomycetes</taxon>
        <taxon>Hypocreomycetidae</taxon>
        <taxon>Hypocreales</taxon>
        <taxon>Nectriaceae</taxon>
        <taxon>Dactylonectria</taxon>
    </lineage>
</organism>
<dbReference type="OrthoDB" id="3562088at2759"/>
<keyword evidence="3" id="KW-1185">Reference proteome</keyword>
<dbReference type="Proteomes" id="UP000738349">
    <property type="component" value="Unassembled WGS sequence"/>
</dbReference>
<comment type="caution">
    <text evidence="2">The sequence shown here is derived from an EMBL/GenBank/DDBJ whole genome shotgun (WGS) entry which is preliminary data.</text>
</comment>